<dbReference type="AlphaFoldDB" id="A0A183HPE6"/>
<evidence type="ECO:0000256" key="1">
    <source>
        <dbReference type="ARBA" id="ARBA00004370"/>
    </source>
</evidence>
<evidence type="ECO:0000313" key="8">
    <source>
        <dbReference type="Proteomes" id="UP000267606"/>
    </source>
</evidence>
<evidence type="ECO:0000256" key="2">
    <source>
        <dbReference type="ARBA" id="ARBA00010532"/>
    </source>
</evidence>
<accession>A0A183HPE6</accession>
<comment type="similarity">
    <text evidence="2">Belongs to the CD36 family.</text>
</comment>
<dbReference type="GO" id="GO:0005737">
    <property type="term" value="C:cytoplasm"/>
    <property type="evidence" value="ECO:0007669"/>
    <property type="project" value="TreeGrafter"/>
</dbReference>
<keyword evidence="8" id="KW-1185">Reference proteome</keyword>
<proteinExistence type="inferred from homology"/>
<evidence type="ECO:0000256" key="4">
    <source>
        <dbReference type="ARBA" id="ARBA00022989"/>
    </source>
</evidence>
<sequence>MENNTRVLYRNKRYYIYNENESCVNCSLNDWVTIPNIVLQYMANFAAKSPPFVQQLIKFALSHFEHGAPFIRITVNQV</sequence>
<dbReference type="EMBL" id="UZAJ01011391">
    <property type="protein sequence ID" value="VDO59993.1"/>
    <property type="molecule type" value="Genomic_DNA"/>
</dbReference>
<dbReference type="STRING" id="387005.A0A183HPE6"/>
<dbReference type="PANTHER" id="PTHR11923:SF51">
    <property type="entry name" value="LYSOSOME MEMBRANE PROTEIN 2"/>
    <property type="match status" value="1"/>
</dbReference>
<dbReference type="PANTHER" id="PTHR11923">
    <property type="entry name" value="SCAVENGER RECEPTOR CLASS B TYPE-1 SR-B1"/>
    <property type="match status" value="1"/>
</dbReference>
<dbReference type="GO" id="GO:0005044">
    <property type="term" value="F:scavenger receptor activity"/>
    <property type="evidence" value="ECO:0007669"/>
    <property type="project" value="TreeGrafter"/>
</dbReference>
<dbReference type="Proteomes" id="UP000267606">
    <property type="component" value="Unassembled WGS sequence"/>
</dbReference>
<name>A0A183HPE6_9BILA</name>
<gene>
    <name evidence="7" type="ORF">OFLC_LOCUS9357</name>
</gene>
<protein>
    <submittedName>
        <fullName evidence="7 9">Uncharacterized protein</fullName>
    </submittedName>
</protein>
<reference evidence="9" key="1">
    <citation type="submission" date="2016-06" db="UniProtKB">
        <authorList>
            <consortium name="WormBaseParasite"/>
        </authorList>
    </citation>
    <scope>IDENTIFICATION</scope>
</reference>
<dbReference type="Pfam" id="PF01130">
    <property type="entry name" value="CD36"/>
    <property type="match status" value="1"/>
</dbReference>
<comment type="subcellular location">
    <subcellularLocation>
        <location evidence="1">Membrane</location>
    </subcellularLocation>
</comment>
<organism evidence="9">
    <name type="scientific">Onchocerca flexuosa</name>
    <dbReference type="NCBI Taxonomy" id="387005"/>
    <lineage>
        <taxon>Eukaryota</taxon>
        <taxon>Metazoa</taxon>
        <taxon>Ecdysozoa</taxon>
        <taxon>Nematoda</taxon>
        <taxon>Chromadorea</taxon>
        <taxon>Rhabditida</taxon>
        <taxon>Spirurina</taxon>
        <taxon>Spiruromorpha</taxon>
        <taxon>Filarioidea</taxon>
        <taxon>Onchocercidae</taxon>
        <taxon>Onchocerca</taxon>
    </lineage>
</organism>
<dbReference type="GO" id="GO:0016020">
    <property type="term" value="C:membrane"/>
    <property type="evidence" value="ECO:0007669"/>
    <property type="project" value="UniProtKB-SubCell"/>
</dbReference>
<evidence type="ECO:0000256" key="3">
    <source>
        <dbReference type="ARBA" id="ARBA00022692"/>
    </source>
</evidence>
<reference evidence="7 8" key="2">
    <citation type="submission" date="2018-11" db="EMBL/GenBank/DDBJ databases">
        <authorList>
            <consortium name="Pathogen Informatics"/>
        </authorList>
    </citation>
    <scope>NUCLEOTIDE SEQUENCE [LARGE SCALE GENOMIC DNA]</scope>
</reference>
<keyword evidence="6" id="KW-0325">Glycoprotein</keyword>
<evidence type="ECO:0000256" key="5">
    <source>
        <dbReference type="ARBA" id="ARBA00023136"/>
    </source>
</evidence>
<evidence type="ECO:0000313" key="7">
    <source>
        <dbReference type="EMBL" id="VDO59993.1"/>
    </source>
</evidence>
<keyword evidence="4" id="KW-1133">Transmembrane helix</keyword>
<keyword evidence="5" id="KW-0472">Membrane</keyword>
<evidence type="ECO:0000256" key="6">
    <source>
        <dbReference type="ARBA" id="ARBA00023180"/>
    </source>
</evidence>
<evidence type="ECO:0000313" key="9">
    <source>
        <dbReference type="WBParaSite" id="OFLC_0000935701-mRNA-1"/>
    </source>
</evidence>
<dbReference type="WBParaSite" id="OFLC_0000935701-mRNA-1">
    <property type="protein sequence ID" value="OFLC_0000935701-mRNA-1"/>
    <property type="gene ID" value="OFLC_0000935701"/>
</dbReference>
<keyword evidence="3" id="KW-0812">Transmembrane</keyword>
<dbReference type="InterPro" id="IPR002159">
    <property type="entry name" value="CD36_fam"/>
</dbReference>